<evidence type="ECO:0000313" key="2">
    <source>
        <dbReference type="Proteomes" id="UP000783588"/>
    </source>
</evidence>
<sequence length="96" mass="10458">MFKNKFFQRFPAYFRGFSGKLPTNREERWSYQMNAELFAMGVVAGLAGAAAAAVAVSCCPAKADWGRSVSRTAHHTAGMVSRAAHEAANTVDRMVD</sequence>
<organism evidence="1 2">
    <name type="scientific">Butyricicoccus intestinisimiae</name>
    <dbReference type="NCBI Taxonomy" id="2841509"/>
    <lineage>
        <taxon>Bacteria</taxon>
        <taxon>Bacillati</taxon>
        <taxon>Bacillota</taxon>
        <taxon>Clostridia</taxon>
        <taxon>Eubacteriales</taxon>
        <taxon>Butyricicoccaceae</taxon>
        <taxon>Butyricicoccus</taxon>
    </lineage>
</organism>
<proteinExistence type="predicted"/>
<dbReference type="RefSeq" id="WP_216469413.1">
    <property type="nucleotide sequence ID" value="NZ_JAHLQI010000002.1"/>
</dbReference>
<accession>A0ABS6ER98</accession>
<protein>
    <recommendedName>
        <fullName evidence="3">YtxH domain-containing protein</fullName>
    </recommendedName>
</protein>
<comment type="caution">
    <text evidence="1">The sequence shown here is derived from an EMBL/GenBank/DDBJ whole genome shotgun (WGS) entry which is preliminary data.</text>
</comment>
<keyword evidence="2" id="KW-1185">Reference proteome</keyword>
<dbReference type="Proteomes" id="UP000783588">
    <property type="component" value="Unassembled WGS sequence"/>
</dbReference>
<reference evidence="1 2" key="1">
    <citation type="submission" date="2021-06" db="EMBL/GenBank/DDBJ databases">
        <authorList>
            <person name="Sun Q."/>
            <person name="Li D."/>
        </authorList>
    </citation>
    <scope>NUCLEOTIDE SEQUENCE [LARGE SCALE GENOMIC DNA]</scope>
    <source>
        <strain evidence="1 2">MSJd-7</strain>
    </source>
</reference>
<evidence type="ECO:0008006" key="3">
    <source>
        <dbReference type="Google" id="ProtNLM"/>
    </source>
</evidence>
<dbReference type="EMBL" id="JAHLQI010000002">
    <property type="protein sequence ID" value="MBU5489757.1"/>
    <property type="molecule type" value="Genomic_DNA"/>
</dbReference>
<gene>
    <name evidence="1" type="ORF">KQI75_03780</name>
</gene>
<evidence type="ECO:0000313" key="1">
    <source>
        <dbReference type="EMBL" id="MBU5489757.1"/>
    </source>
</evidence>
<name>A0ABS6ER98_9FIRM</name>